<evidence type="ECO:0000259" key="1">
    <source>
        <dbReference type="PROSITE" id="PS51702"/>
    </source>
</evidence>
<dbReference type="OrthoDB" id="5676324at2"/>
<dbReference type="Gene3D" id="1.10.10.10">
    <property type="entry name" value="Winged helix-like DNA-binding domain superfamily/Winged helix DNA-binding domain"/>
    <property type="match status" value="1"/>
</dbReference>
<gene>
    <name evidence="2" type="ORF">SAMN05421553_2007</name>
</gene>
<dbReference type="PROSITE" id="PS51702">
    <property type="entry name" value="HTH_MU"/>
    <property type="match status" value="1"/>
</dbReference>
<dbReference type="STRING" id="53406.SAMN05421553_2007"/>
<dbReference type="InterPro" id="IPR036388">
    <property type="entry name" value="WH-like_DNA-bd_sf"/>
</dbReference>
<dbReference type="GO" id="GO:0003677">
    <property type="term" value="F:DNA binding"/>
    <property type="evidence" value="ECO:0007669"/>
    <property type="project" value="UniProtKB-KW"/>
</dbReference>
<accession>A0A1H4XT61</accession>
<organism evidence="2 3">
    <name type="scientific">Pseudomonas anguilliseptica</name>
    <dbReference type="NCBI Taxonomy" id="53406"/>
    <lineage>
        <taxon>Bacteria</taxon>
        <taxon>Pseudomonadati</taxon>
        <taxon>Pseudomonadota</taxon>
        <taxon>Gammaproteobacteria</taxon>
        <taxon>Pseudomonadales</taxon>
        <taxon>Pseudomonadaceae</taxon>
        <taxon>Pseudomonas</taxon>
    </lineage>
</organism>
<dbReference type="AlphaFoldDB" id="A0A1H4XT61"/>
<sequence>MRKWFTAQELAGLPGLPGTVQGVNLRAKREGWEAQLRLGRGGGQEYCLAVLPAEAQTALLARLVSDEAPQAAPIEAKEIVLRDAISASRLTDDQRNVMTARVAIIREIERMSQMTSQQRAIMTLVGLARDGQLSPYLQGRVQVANDRLSDDRTLSERTLKDGLKKTS</sequence>
<dbReference type="EMBL" id="FNSC01000001">
    <property type="protein sequence ID" value="SED08856.1"/>
    <property type="molecule type" value="Genomic_DNA"/>
</dbReference>
<reference evidence="3" key="1">
    <citation type="submission" date="2016-10" db="EMBL/GenBank/DDBJ databases">
        <authorList>
            <person name="Varghese N."/>
            <person name="Submissions S."/>
        </authorList>
    </citation>
    <scope>NUCLEOTIDE SEQUENCE [LARGE SCALE GENOMIC DNA]</scope>
    <source>
        <strain evidence="3">DSM 12111</strain>
    </source>
</reference>
<proteinExistence type="predicted"/>
<dbReference type="SUPFAM" id="SSF46955">
    <property type="entry name" value="Putative DNA-binding domain"/>
    <property type="match status" value="1"/>
</dbReference>
<feature type="domain" description="HTH Mu-type" evidence="1">
    <location>
        <begin position="1"/>
        <end position="67"/>
    </location>
</feature>
<dbReference type="Proteomes" id="UP000242849">
    <property type="component" value="Unassembled WGS sequence"/>
</dbReference>
<dbReference type="InterPro" id="IPR003314">
    <property type="entry name" value="Mu-type_HTH"/>
</dbReference>
<evidence type="ECO:0000313" key="2">
    <source>
        <dbReference type="EMBL" id="SED08856.1"/>
    </source>
</evidence>
<dbReference type="InterPro" id="IPR009061">
    <property type="entry name" value="DNA-bd_dom_put_sf"/>
</dbReference>
<name>A0A1H4XT61_PSEAG</name>
<protein>
    <submittedName>
        <fullName evidence="2">Mu DNA-binding domain-containing protein</fullName>
    </submittedName>
</protein>
<keyword evidence="2" id="KW-0238">DNA-binding</keyword>
<evidence type="ECO:0000313" key="3">
    <source>
        <dbReference type="Proteomes" id="UP000242849"/>
    </source>
</evidence>
<dbReference type="RefSeq" id="WP_090379838.1">
    <property type="nucleotide sequence ID" value="NZ_FNSC01000001.1"/>
</dbReference>
<dbReference type="Pfam" id="PF02316">
    <property type="entry name" value="HTH_Tnp_Mu_1"/>
    <property type="match status" value="1"/>
</dbReference>
<keyword evidence="3" id="KW-1185">Reference proteome</keyword>